<dbReference type="Proteomes" id="UP000559626">
    <property type="component" value="Unassembled WGS sequence"/>
</dbReference>
<evidence type="ECO:0000313" key="3">
    <source>
        <dbReference type="Proteomes" id="UP000559626"/>
    </source>
</evidence>
<feature type="signal peptide" evidence="1">
    <location>
        <begin position="1"/>
        <end position="22"/>
    </location>
</feature>
<dbReference type="EMBL" id="JABBGH010000003">
    <property type="protein sequence ID" value="NML67450.1"/>
    <property type="molecule type" value="Genomic_DNA"/>
</dbReference>
<protein>
    <submittedName>
        <fullName evidence="2">Uncharacterized protein</fullName>
    </submittedName>
</protein>
<name>A0A7Y0AHL5_9BACT</name>
<keyword evidence="3" id="KW-1185">Reference proteome</keyword>
<reference evidence="2 3" key="1">
    <citation type="submission" date="2020-04" db="EMBL/GenBank/DDBJ databases">
        <title>Hymenobacter polaris sp. nov., isolated from Arctic soil.</title>
        <authorList>
            <person name="Dahal R.H."/>
        </authorList>
    </citation>
    <scope>NUCLEOTIDE SEQUENCE [LARGE SCALE GENOMIC DNA]</scope>
    <source>
        <strain evidence="2 3">RP-2-7</strain>
    </source>
</reference>
<dbReference type="RefSeq" id="WP_169533114.1">
    <property type="nucleotide sequence ID" value="NZ_JABBGH010000003.1"/>
</dbReference>
<keyword evidence="1" id="KW-0732">Signal</keyword>
<gene>
    <name evidence="2" type="ORF">HHL22_19785</name>
</gene>
<organism evidence="2 3">
    <name type="scientific">Hymenobacter polaris</name>
    <dbReference type="NCBI Taxonomy" id="2682546"/>
    <lineage>
        <taxon>Bacteria</taxon>
        <taxon>Pseudomonadati</taxon>
        <taxon>Bacteroidota</taxon>
        <taxon>Cytophagia</taxon>
        <taxon>Cytophagales</taxon>
        <taxon>Hymenobacteraceae</taxon>
        <taxon>Hymenobacter</taxon>
    </lineage>
</organism>
<dbReference type="AlphaFoldDB" id="A0A7Y0AHL5"/>
<comment type="caution">
    <text evidence="2">The sequence shown here is derived from an EMBL/GenBank/DDBJ whole genome shotgun (WGS) entry which is preliminary data.</text>
</comment>
<feature type="chain" id="PRO_5031356291" evidence="1">
    <location>
        <begin position="23"/>
        <end position="290"/>
    </location>
</feature>
<evidence type="ECO:0000313" key="2">
    <source>
        <dbReference type="EMBL" id="NML67450.1"/>
    </source>
</evidence>
<sequence length="290" mass="31814">MLKELTILSISVLLLGPAAAQAQTTPAYDMSATHRYVQATQLWPQVQGEFVLANGDYLLLSLRGQRVLNDLAGGRSLGFDTRQALVGYENFGRRNPHWSYGATARLVGVGSGQPVAFVPEVLGRHRSPIFGGLTLGQRLSVERTFSSGSTQPLDGGPDGQFWGRLRVDAERLFYVGGSRETGVALRPRLSYEAATHLRLQKATNDPDERTIQYTALRGEVGLRLGPVVDVTPWFAYQTRYLETLPQYDAKGNATAGGKLNQVYPTFGLDLRFTLLPEGLGADRQQLPTQH</sequence>
<accession>A0A7Y0AHL5</accession>
<proteinExistence type="predicted"/>
<evidence type="ECO:0000256" key="1">
    <source>
        <dbReference type="SAM" id="SignalP"/>
    </source>
</evidence>